<keyword evidence="1" id="KW-0812">Transmembrane</keyword>
<feature type="transmembrane region" description="Helical" evidence="1">
    <location>
        <begin position="31"/>
        <end position="53"/>
    </location>
</feature>
<evidence type="ECO:0000256" key="1">
    <source>
        <dbReference type="SAM" id="Phobius"/>
    </source>
</evidence>
<evidence type="ECO:0000313" key="2">
    <source>
        <dbReference type="EMBL" id="SVC22316.1"/>
    </source>
</evidence>
<reference evidence="2" key="1">
    <citation type="submission" date="2018-05" db="EMBL/GenBank/DDBJ databases">
        <authorList>
            <person name="Lanie J.A."/>
            <person name="Ng W.-L."/>
            <person name="Kazmierczak K.M."/>
            <person name="Andrzejewski T.M."/>
            <person name="Davidsen T.M."/>
            <person name="Wayne K.J."/>
            <person name="Tettelin H."/>
            <person name="Glass J.I."/>
            <person name="Rusch D."/>
            <person name="Podicherti R."/>
            <person name="Tsui H.-C.T."/>
            <person name="Winkler M.E."/>
        </authorList>
    </citation>
    <scope>NUCLEOTIDE SEQUENCE</scope>
</reference>
<name>A0A382KE76_9ZZZZ</name>
<gene>
    <name evidence="2" type="ORF">METZ01_LOCUS275170</name>
</gene>
<accession>A0A382KE76</accession>
<proteinExistence type="predicted"/>
<dbReference type="AlphaFoldDB" id="A0A382KE76"/>
<keyword evidence="1" id="KW-1133">Transmembrane helix</keyword>
<sequence>MKITSGRDSGNPPGLFHLLVRLILSNPVKTILLGLFLFIVISIIGALLMADWITVPY</sequence>
<organism evidence="2">
    <name type="scientific">marine metagenome</name>
    <dbReference type="NCBI Taxonomy" id="408172"/>
    <lineage>
        <taxon>unclassified sequences</taxon>
        <taxon>metagenomes</taxon>
        <taxon>ecological metagenomes</taxon>
    </lineage>
</organism>
<keyword evidence="1" id="KW-0472">Membrane</keyword>
<dbReference type="EMBL" id="UINC01079882">
    <property type="protein sequence ID" value="SVC22316.1"/>
    <property type="molecule type" value="Genomic_DNA"/>
</dbReference>
<protein>
    <submittedName>
        <fullName evidence="2">Uncharacterized protein</fullName>
    </submittedName>
</protein>